<keyword evidence="5" id="KW-1185">Reference proteome</keyword>
<dbReference type="EMBL" id="HG805997">
    <property type="protein sequence ID" value="CDW55965.1"/>
    <property type="molecule type" value="Genomic_DNA"/>
</dbReference>
<dbReference type="SUPFAM" id="SSF49354">
    <property type="entry name" value="PapD-like"/>
    <property type="match status" value="1"/>
</dbReference>
<dbReference type="InterPro" id="IPR008962">
    <property type="entry name" value="PapD-like_sf"/>
</dbReference>
<evidence type="ECO:0000313" key="4">
    <source>
        <dbReference type="EMBL" id="CDW55965.1"/>
    </source>
</evidence>
<name>A0A077ZBD8_TRITR</name>
<dbReference type="PROSITE" id="PS50202">
    <property type="entry name" value="MSP"/>
    <property type="match status" value="1"/>
</dbReference>
<protein>
    <recommendedName>
        <fullName evidence="1">Major sperm protein</fullName>
    </recommendedName>
</protein>
<comment type="function">
    <text evidence="1">Central component in molecular interactions underlying sperm crawling. Forms an extensive filament system that extends from sperm villipoda, along the leading edge of the pseudopod.</text>
</comment>
<evidence type="ECO:0000256" key="2">
    <source>
        <dbReference type="SAM" id="MobiDB-lite"/>
    </source>
</evidence>
<evidence type="ECO:0000259" key="3">
    <source>
        <dbReference type="PROSITE" id="PS50202"/>
    </source>
</evidence>
<dbReference type="STRING" id="36087.A0A077ZBD8"/>
<dbReference type="Gene3D" id="2.60.40.10">
    <property type="entry name" value="Immunoglobulins"/>
    <property type="match status" value="1"/>
</dbReference>
<dbReference type="InterPro" id="IPR000535">
    <property type="entry name" value="MSP_dom"/>
</dbReference>
<proteinExistence type="predicted"/>
<dbReference type="Pfam" id="PF00635">
    <property type="entry name" value="Motile_Sperm"/>
    <property type="match status" value="1"/>
</dbReference>
<dbReference type="Proteomes" id="UP000030665">
    <property type="component" value="Unassembled WGS sequence"/>
</dbReference>
<reference evidence="4" key="1">
    <citation type="submission" date="2014-01" db="EMBL/GenBank/DDBJ databases">
        <authorList>
            <person name="Aslett M."/>
        </authorList>
    </citation>
    <scope>NUCLEOTIDE SEQUENCE</scope>
</reference>
<feature type="region of interest" description="Disordered" evidence="2">
    <location>
        <begin position="123"/>
        <end position="234"/>
    </location>
</feature>
<gene>
    <name evidence="4" type="ORF">TTRE_0000423901</name>
</gene>
<feature type="compositionally biased region" description="Basic and acidic residues" evidence="2">
    <location>
        <begin position="200"/>
        <end position="220"/>
    </location>
</feature>
<dbReference type="AlphaFoldDB" id="A0A077ZBD8"/>
<dbReference type="InterPro" id="IPR013783">
    <property type="entry name" value="Ig-like_fold"/>
</dbReference>
<evidence type="ECO:0000313" key="5">
    <source>
        <dbReference type="Proteomes" id="UP000030665"/>
    </source>
</evidence>
<reference evidence="4" key="2">
    <citation type="submission" date="2014-03" db="EMBL/GenBank/DDBJ databases">
        <title>The whipworm genome and dual-species transcriptomics of an intimate host-pathogen interaction.</title>
        <authorList>
            <person name="Foth B.J."/>
            <person name="Tsai I.J."/>
            <person name="Reid A.J."/>
            <person name="Bancroft A.J."/>
            <person name="Nichol S."/>
            <person name="Tracey A."/>
            <person name="Holroyd N."/>
            <person name="Cotton J.A."/>
            <person name="Stanley E.J."/>
            <person name="Zarowiecki M."/>
            <person name="Liu J.Z."/>
            <person name="Huckvale T."/>
            <person name="Cooper P.J."/>
            <person name="Grencis R.K."/>
            <person name="Berriman M."/>
        </authorList>
    </citation>
    <scope>NUCLEOTIDE SEQUENCE [LARGE SCALE GENOMIC DNA]</scope>
</reference>
<keyword evidence="1" id="KW-0206">Cytoskeleton</keyword>
<accession>A0A077ZBD8</accession>
<organism evidence="4 5">
    <name type="scientific">Trichuris trichiura</name>
    <name type="common">Whipworm</name>
    <name type="synonym">Trichocephalus trichiurus</name>
    <dbReference type="NCBI Taxonomy" id="36087"/>
    <lineage>
        <taxon>Eukaryota</taxon>
        <taxon>Metazoa</taxon>
        <taxon>Ecdysozoa</taxon>
        <taxon>Nematoda</taxon>
        <taxon>Enoplea</taxon>
        <taxon>Dorylaimia</taxon>
        <taxon>Trichinellida</taxon>
        <taxon>Trichuridae</taxon>
        <taxon>Trichuris</taxon>
    </lineage>
</organism>
<evidence type="ECO:0000256" key="1">
    <source>
        <dbReference type="RuleBase" id="RU003425"/>
    </source>
</evidence>
<feature type="domain" description="MSP" evidence="3">
    <location>
        <begin position="1"/>
        <end position="119"/>
    </location>
</feature>
<dbReference type="OrthoDB" id="264603at2759"/>
<sequence length="262" mass="29601">MPGKYLKLIISGTYFHQRLKYVTLKNWTADRVGYKVRPTHPNNYTIKPNVGIMGPNESVLIRVLLYRYSEQTFKQKHFLELFASPIENDDISDAEMLKNLEKNKDAPAYVRLPIRFRIGAAEETPESTEENQKVKKLPKSLLSKFGGGNKPSKQEKGKKGIAGDQLGKKASHGKLTIKGGKSYESSSEKEAAQLLPVEEQVAKEVERDKMALDVNDKKEQEDESDASGTKSSNDYFNDILSHPDTLFWLLCVLLLLVLISRN</sequence>
<keyword evidence="1" id="KW-0963">Cytoplasm</keyword>